<geneLocation type="plasmid" evidence="1 2">
    <name>pYSPA8-1</name>
</geneLocation>
<keyword evidence="2" id="KW-1185">Reference proteome</keyword>
<dbReference type="InterPro" id="IPR024079">
    <property type="entry name" value="MetalloPept_cat_dom_sf"/>
</dbReference>
<keyword evidence="1" id="KW-0378">Hydrolase</keyword>
<reference evidence="1 2" key="1">
    <citation type="submission" date="2022-10" db="EMBL/GenBank/DDBJ databases">
        <title>Draft genome sequence of Streptomyces sp. YSPA8.</title>
        <authorList>
            <person name="Moriuchi R."/>
            <person name="Dohra H."/>
            <person name="Yamamura H."/>
            <person name="Kodani S."/>
        </authorList>
    </citation>
    <scope>NUCLEOTIDE SEQUENCE [LARGE SCALE GENOMIC DNA]</scope>
    <source>
        <strain evidence="1 2">YSPA8</strain>
        <plasmid evidence="1 2">pYSPA8-1</plasmid>
    </source>
</reference>
<dbReference type="SUPFAM" id="SSF55486">
    <property type="entry name" value="Metalloproteases ('zincins'), catalytic domain"/>
    <property type="match status" value="1"/>
</dbReference>
<proteinExistence type="predicted"/>
<dbReference type="EMBL" id="LC735414">
    <property type="protein sequence ID" value="BDT39550.1"/>
    <property type="molecule type" value="Genomic_DNA"/>
</dbReference>
<accession>A0AA86M9E8</accession>
<name>A0AA86M9E8_9ACTN</name>
<evidence type="ECO:0000313" key="2">
    <source>
        <dbReference type="Proteomes" id="UP001291653"/>
    </source>
</evidence>
<dbReference type="Gene3D" id="3.40.390.10">
    <property type="entry name" value="Collagenase (Catalytic Domain)"/>
    <property type="match status" value="1"/>
</dbReference>
<keyword evidence="1" id="KW-0482">Metalloprotease</keyword>
<keyword evidence="1" id="KW-0645">Protease</keyword>
<dbReference type="AlphaFoldDB" id="A0AA86M9E8"/>
<organism evidence="1 2">
    <name type="scientific">Streptomyces yaizuensis</name>
    <dbReference type="NCBI Taxonomy" id="2989713"/>
    <lineage>
        <taxon>Bacteria</taxon>
        <taxon>Bacillati</taxon>
        <taxon>Actinomycetota</taxon>
        <taxon>Actinomycetes</taxon>
        <taxon>Kitasatosporales</taxon>
        <taxon>Streptomycetaceae</taxon>
        <taxon>Streptomyces</taxon>
    </lineage>
</organism>
<sequence length="134" mass="14825">MYDDARRHAIAAWSGRGLRKIRFPEDDAARIADLEWADVNRTDGEWRNVGGAWIGLPGTDTLALNSAYVGRGKKHGNKADRRQIAAHELGHALGFCHKDPARGGPTLMAPRLRDGAANGWPTARDRRNYKALWG</sequence>
<gene>
    <name evidence="1" type="ORF">SYYSPA8_37160</name>
</gene>
<protein>
    <submittedName>
        <fullName evidence="1">Matrixin family metalloprotease</fullName>
    </submittedName>
</protein>
<dbReference type="GO" id="GO:0008237">
    <property type="term" value="F:metallopeptidase activity"/>
    <property type="evidence" value="ECO:0007669"/>
    <property type="project" value="UniProtKB-KW"/>
</dbReference>
<dbReference type="RefSeq" id="WP_323451909.1">
    <property type="nucleotide sequence ID" value="NZ_LC735414.1"/>
</dbReference>
<keyword evidence="1" id="KW-0614">Plasmid</keyword>
<evidence type="ECO:0000313" key="1">
    <source>
        <dbReference type="EMBL" id="BDT39550.1"/>
    </source>
</evidence>
<dbReference type="Proteomes" id="UP001291653">
    <property type="component" value="Plasmid pYSPA8-1"/>
</dbReference>